<sequence>MKALYVLEDSTIINSQGEIIFFSLEKFINDIAKGDCCFICGASPTEKKFNNEHIIPDWILRRFDLYNKQIKLPNGSYIYYRQYVIPCCEDCNSLLGKEIEVPISELLSLSYKEIIERIHLDNDLVYLIFRWLSLIYLKTNLKDKFLLADRGTRTGSKKIGDSHIWEDIHHIHCIARSHYTKAKIDYNVFGTIFIFPALNLEENNTFDYIDNSAAKVVMVQIDDFCIVAVLNDACAGFTLWKNMFMRITGPLSPFQKREIISHLIYINLHLKERPTFYSSFTENGTYEIKAKIPKQVELIESENEVISIGTLLHLYVKDIMSEFDGKNEVLESIRLGKRGYLFNQNGDFINHS</sequence>
<dbReference type="EMBL" id="JAMZEL010000006">
    <property type="protein sequence ID" value="MCP1384030.1"/>
    <property type="molecule type" value="Genomic_DNA"/>
</dbReference>
<name>A0ABT1FQI0_9BACT</name>
<dbReference type="RefSeq" id="WP_253529250.1">
    <property type="nucleotide sequence ID" value="NZ_JAMZEL010000006.1"/>
</dbReference>
<accession>A0ABT1FQI0</accession>
<gene>
    <name evidence="1" type="ORF">NCI00_16405</name>
</gene>
<evidence type="ECO:0000313" key="2">
    <source>
        <dbReference type="Proteomes" id="UP001204772"/>
    </source>
</evidence>
<organism evidence="1 2">
    <name type="scientific">Runella salmonicolor</name>
    <dbReference type="NCBI Taxonomy" id="2950278"/>
    <lineage>
        <taxon>Bacteria</taxon>
        <taxon>Pseudomonadati</taxon>
        <taxon>Bacteroidota</taxon>
        <taxon>Cytophagia</taxon>
        <taxon>Cytophagales</taxon>
        <taxon>Spirosomataceae</taxon>
        <taxon>Runella</taxon>
    </lineage>
</organism>
<proteinExistence type="predicted"/>
<reference evidence="1 2" key="1">
    <citation type="submission" date="2022-06" db="EMBL/GenBank/DDBJ databases">
        <title>Runella sp. S5 genome sequencing.</title>
        <authorList>
            <person name="Park S."/>
        </authorList>
    </citation>
    <scope>NUCLEOTIDE SEQUENCE [LARGE SCALE GENOMIC DNA]</scope>
    <source>
        <strain evidence="1 2">S5</strain>
    </source>
</reference>
<dbReference type="Proteomes" id="UP001204772">
    <property type="component" value="Unassembled WGS sequence"/>
</dbReference>
<keyword evidence="2" id="KW-1185">Reference proteome</keyword>
<comment type="caution">
    <text evidence="1">The sequence shown here is derived from an EMBL/GenBank/DDBJ whole genome shotgun (WGS) entry which is preliminary data.</text>
</comment>
<evidence type="ECO:0008006" key="3">
    <source>
        <dbReference type="Google" id="ProtNLM"/>
    </source>
</evidence>
<protein>
    <recommendedName>
        <fullName evidence="3">HNH endonuclease</fullName>
    </recommendedName>
</protein>
<evidence type="ECO:0000313" key="1">
    <source>
        <dbReference type="EMBL" id="MCP1384030.1"/>
    </source>
</evidence>